<dbReference type="Proteomes" id="UP000026962">
    <property type="component" value="Chromosome 6"/>
</dbReference>
<organism evidence="2">
    <name type="scientific">Oryza punctata</name>
    <name type="common">Red rice</name>
    <dbReference type="NCBI Taxonomy" id="4537"/>
    <lineage>
        <taxon>Eukaryota</taxon>
        <taxon>Viridiplantae</taxon>
        <taxon>Streptophyta</taxon>
        <taxon>Embryophyta</taxon>
        <taxon>Tracheophyta</taxon>
        <taxon>Spermatophyta</taxon>
        <taxon>Magnoliopsida</taxon>
        <taxon>Liliopsida</taxon>
        <taxon>Poales</taxon>
        <taxon>Poaceae</taxon>
        <taxon>BOP clade</taxon>
        <taxon>Oryzoideae</taxon>
        <taxon>Oryzeae</taxon>
        <taxon>Oryzinae</taxon>
        <taxon>Oryza</taxon>
    </lineage>
</organism>
<protein>
    <submittedName>
        <fullName evidence="2">Uncharacterized protein</fullName>
    </submittedName>
</protein>
<dbReference type="Gramene" id="OPUNC06G25050.1">
    <property type="protein sequence ID" value="OPUNC06G25050.1"/>
    <property type="gene ID" value="OPUNC06G25050"/>
</dbReference>
<dbReference type="STRING" id="4537.A0A0E0LFN1"/>
<evidence type="ECO:0000313" key="2">
    <source>
        <dbReference type="EnsemblPlants" id="OPUNC06G25050.1"/>
    </source>
</evidence>
<name>A0A0E0LFN1_ORYPU</name>
<dbReference type="HOGENOM" id="CLU_1449709_0_0_1"/>
<evidence type="ECO:0000313" key="3">
    <source>
        <dbReference type="Proteomes" id="UP000026962"/>
    </source>
</evidence>
<dbReference type="EnsemblPlants" id="OPUNC06G25050.1">
    <property type="protein sequence ID" value="OPUNC06G25050.1"/>
    <property type="gene ID" value="OPUNC06G25050"/>
</dbReference>
<feature type="region of interest" description="Disordered" evidence="1">
    <location>
        <begin position="25"/>
        <end position="64"/>
    </location>
</feature>
<proteinExistence type="predicted"/>
<keyword evidence="3" id="KW-1185">Reference proteome</keyword>
<sequence length="178" mass="18168">MDAAVSLHGALPLPLPLPASRALHHLNPASSSSSSSAKQHQQPRARLAVTAARPSSSSSKTLARAASSSSAAAVPPVVQVQQQHRLSSSRAATGYAAALADASLRAGTLARAARHARALLVSDDGAAVVTEDSRVVALVRMLVGKGKAAMVADVMAEFVAICDRLLLLPARAHAATSY</sequence>
<reference evidence="2" key="1">
    <citation type="submission" date="2015-04" db="UniProtKB">
        <authorList>
            <consortium name="EnsemblPlants"/>
        </authorList>
    </citation>
    <scope>IDENTIFICATION</scope>
</reference>
<evidence type="ECO:0000256" key="1">
    <source>
        <dbReference type="SAM" id="MobiDB-lite"/>
    </source>
</evidence>
<accession>A0A0E0LFN1</accession>
<dbReference type="OMA" id="HNHCAAN"/>
<dbReference type="AlphaFoldDB" id="A0A0E0LFN1"/>
<feature type="compositionally biased region" description="Low complexity" evidence="1">
    <location>
        <begin position="48"/>
        <end position="64"/>
    </location>
</feature>
<reference evidence="2" key="2">
    <citation type="submission" date="2018-05" db="EMBL/GenBank/DDBJ databases">
        <title>OpunRS2 (Oryza punctata Reference Sequence Version 2).</title>
        <authorList>
            <person name="Zhang J."/>
            <person name="Kudrna D."/>
            <person name="Lee S."/>
            <person name="Talag J."/>
            <person name="Welchert J."/>
            <person name="Wing R.A."/>
        </authorList>
    </citation>
    <scope>NUCLEOTIDE SEQUENCE [LARGE SCALE GENOMIC DNA]</scope>
</reference>